<keyword evidence="4" id="KW-1185">Reference proteome</keyword>
<gene>
    <name evidence="3" type="ORF">BDV96DRAFT_639869</name>
</gene>
<evidence type="ECO:0000313" key="4">
    <source>
        <dbReference type="Proteomes" id="UP000799770"/>
    </source>
</evidence>
<feature type="compositionally biased region" description="Basic and acidic residues" evidence="1">
    <location>
        <begin position="206"/>
        <end position="221"/>
    </location>
</feature>
<dbReference type="Gene3D" id="3.30.160.20">
    <property type="match status" value="1"/>
</dbReference>
<sequence length="241" mass="26659">MSTQVIYEEPRCDRGCAAVAMLATERGSQVKWGPLRGPFGIALDHTTSTMLPLSARPVITPFTKAQLPTRAFLRRFVARGASGANEEELHAARTWLAQLDAETIPKNIGELSFSRSSGPGGQNVNKVNSKATLKVLLNDLLRHIPSALHPELRASRYIAPRSHAIIIQADDSRKQNDNAHSCYMRLHQMVVEAGRNAVPGETSPEQAKRVKDLQKADNERRIKTKKQHSAKKTSRRGRGDD</sequence>
<feature type="region of interest" description="Disordered" evidence="1">
    <location>
        <begin position="197"/>
        <end position="241"/>
    </location>
</feature>
<organism evidence="3 4">
    <name type="scientific">Lophiotrema nucula</name>
    <dbReference type="NCBI Taxonomy" id="690887"/>
    <lineage>
        <taxon>Eukaryota</taxon>
        <taxon>Fungi</taxon>
        <taxon>Dikarya</taxon>
        <taxon>Ascomycota</taxon>
        <taxon>Pezizomycotina</taxon>
        <taxon>Dothideomycetes</taxon>
        <taxon>Pleosporomycetidae</taxon>
        <taxon>Pleosporales</taxon>
        <taxon>Lophiotremataceae</taxon>
        <taxon>Lophiotrema</taxon>
    </lineage>
</organism>
<proteinExistence type="predicted"/>
<evidence type="ECO:0000313" key="3">
    <source>
        <dbReference type="EMBL" id="KAF2121783.1"/>
    </source>
</evidence>
<dbReference type="GO" id="GO:0016150">
    <property type="term" value="F:translation release factor activity, codon nonspecific"/>
    <property type="evidence" value="ECO:0007669"/>
    <property type="project" value="TreeGrafter"/>
</dbReference>
<dbReference type="InterPro" id="IPR052104">
    <property type="entry name" value="Mito_Release_Factor_mL62"/>
</dbReference>
<evidence type="ECO:0000259" key="2">
    <source>
        <dbReference type="Pfam" id="PF00472"/>
    </source>
</evidence>
<dbReference type="GO" id="GO:0005762">
    <property type="term" value="C:mitochondrial large ribosomal subunit"/>
    <property type="evidence" value="ECO:0007669"/>
    <property type="project" value="TreeGrafter"/>
</dbReference>
<dbReference type="EMBL" id="ML977311">
    <property type="protein sequence ID" value="KAF2121783.1"/>
    <property type="molecule type" value="Genomic_DNA"/>
</dbReference>
<name>A0A6A5ZSD3_9PLEO</name>
<dbReference type="GO" id="GO:0070126">
    <property type="term" value="P:mitochondrial translational termination"/>
    <property type="evidence" value="ECO:0007669"/>
    <property type="project" value="TreeGrafter"/>
</dbReference>
<dbReference type="PANTHER" id="PTHR11075">
    <property type="entry name" value="PEPTIDE CHAIN RELEASE FACTOR"/>
    <property type="match status" value="1"/>
</dbReference>
<feature type="compositionally biased region" description="Basic residues" evidence="1">
    <location>
        <begin position="222"/>
        <end position="241"/>
    </location>
</feature>
<dbReference type="GO" id="GO:0004045">
    <property type="term" value="F:peptidyl-tRNA hydrolase activity"/>
    <property type="evidence" value="ECO:0007669"/>
    <property type="project" value="TreeGrafter"/>
</dbReference>
<evidence type="ECO:0000256" key="1">
    <source>
        <dbReference type="SAM" id="MobiDB-lite"/>
    </source>
</evidence>
<dbReference type="AlphaFoldDB" id="A0A6A5ZSD3"/>
<dbReference type="PANTHER" id="PTHR11075:SF54">
    <property type="entry name" value="LARGE RIBOSOMAL SUBUNIT PROTEIN ML62"/>
    <property type="match status" value="1"/>
</dbReference>
<dbReference type="SUPFAM" id="SSF110916">
    <property type="entry name" value="Peptidyl-tRNA hydrolase domain-like"/>
    <property type="match status" value="1"/>
</dbReference>
<dbReference type="OrthoDB" id="270639at2759"/>
<reference evidence="3" key="1">
    <citation type="journal article" date="2020" name="Stud. Mycol.">
        <title>101 Dothideomycetes genomes: a test case for predicting lifestyles and emergence of pathogens.</title>
        <authorList>
            <person name="Haridas S."/>
            <person name="Albert R."/>
            <person name="Binder M."/>
            <person name="Bloem J."/>
            <person name="Labutti K."/>
            <person name="Salamov A."/>
            <person name="Andreopoulos B."/>
            <person name="Baker S."/>
            <person name="Barry K."/>
            <person name="Bills G."/>
            <person name="Bluhm B."/>
            <person name="Cannon C."/>
            <person name="Castanera R."/>
            <person name="Culley D."/>
            <person name="Daum C."/>
            <person name="Ezra D."/>
            <person name="Gonzalez J."/>
            <person name="Henrissat B."/>
            <person name="Kuo A."/>
            <person name="Liang C."/>
            <person name="Lipzen A."/>
            <person name="Lutzoni F."/>
            <person name="Magnuson J."/>
            <person name="Mondo S."/>
            <person name="Nolan M."/>
            <person name="Ohm R."/>
            <person name="Pangilinan J."/>
            <person name="Park H.-J."/>
            <person name="Ramirez L."/>
            <person name="Alfaro M."/>
            <person name="Sun H."/>
            <person name="Tritt A."/>
            <person name="Yoshinaga Y."/>
            <person name="Zwiers L.-H."/>
            <person name="Turgeon B."/>
            <person name="Goodwin S."/>
            <person name="Spatafora J."/>
            <person name="Crous P."/>
            <person name="Grigoriev I."/>
        </authorList>
    </citation>
    <scope>NUCLEOTIDE SEQUENCE</scope>
    <source>
        <strain evidence="3">CBS 627.86</strain>
    </source>
</reference>
<feature type="domain" description="Prokaryotic-type class I peptide chain release factors" evidence="2">
    <location>
        <begin position="103"/>
        <end position="233"/>
    </location>
</feature>
<dbReference type="Pfam" id="PF00472">
    <property type="entry name" value="RF-1"/>
    <property type="match status" value="1"/>
</dbReference>
<accession>A0A6A5ZSD3</accession>
<dbReference type="Proteomes" id="UP000799770">
    <property type="component" value="Unassembled WGS sequence"/>
</dbReference>
<dbReference type="InterPro" id="IPR000352">
    <property type="entry name" value="Pep_chain_release_fac_I"/>
</dbReference>
<protein>
    <recommendedName>
        <fullName evidence="2">Prokaryotic-type class I peptide chain release factors domain-containing protein</fullName>
    </recommendedName>
</protein>